<keyword evidence="11" id="KW-1185">Reference proteome</keyword>
<dbReference type="REBASE" id="297674">
    <property type="entry name" value="M.Aax138I"/>
</dbReference>
<evidence type="ECO:0000313" key="10">
    <source>
        <dbReference type="EMBL" id="VEU80974.1"/>
    </source>
</evidence>
<reference evidence="10 11" key="1">
    <citation type="submission" date="2019-01" db="EMBL/GenBank/DDBJ databases">
        <authorList>
            <consortium name="Pathogen Informatics"/>
        </authorList>
    </citation>
    <scope>NUCLEOTIDE SEQUENCE [LARGE SCALE GENOMIC DNA]</scope>
    <source>
        <strain evidence="10 11">NCTC10138</strain>
    </source>
</reference>
<comment type="catalytic activity">
    <reaction evidence="8">
        <text>a 2'-deoxycytidine in DNA + S-adenosyl-L-methionine = an N(4)-methyl-2'-deoxycytidine in DNA + S-adenosyl-L-homocysteine + H(+)</text>
        <dbReference type="Rhea" id="RHEA:16857"/>
        <dbReference type="Rhea" id="RHEA-COMP:11369"/>
        <dbReference type="Rhea" id="RHEA-COMP:13674"/>
        <dbReference type="ChEBI" id="CHEBI:15378"/>
        <dbReference type="ChEBI" id="CHEBI:57856"/>
        <dbReference type="ChEBI" id="CHEBI:59789"/>
        <dbReference type="ChEBI" id="CHEBI:85452"/>
        <dbReference type="ChEBI" id="CHEBI:137933"/>
        <dbReference type="EC" id="2.1.1.113"/>
    </reaction>
</comment>
<dbReference type="Proteomes" id="UP000289841">
    <property type="component" value="Chromosome"/>
</dbReference>
<dbReference type="InterPro" id="IPR002941">
    <property type="entry name" value="DNA_methylase_N4/N6"/>
</dbReference>
<evidence type="ECO:0000256" key="1">
    <source>
        <dbReference type="ARBA" id="ARBA00010203"/>
    </source>
</evidence>
<evidence type="ECO:0000313" key="11">
    <source>
        <dbReference type="Proteomes" id="UP000289841"/>
    </source>
</evidence>
<comment type="similarity">
    <text evidence="1">Belongs to the N(4)/N(6)-methyltransferase family. N(4) subfamily.</text>
</comment>
<dbReference type="PROSITE" id="PS00093">
    <property type="entry name" value="N4_MTASE"/>
    <property type="match status" value="1"/>
</dbReference>
<name>A0A449BEU1_HAPAX</name>
<dbReference type="GO" id="GO:0015667">
    <property type="term" value="F:site-specific DNA-methyltransferase (cytosine-N4-specific) activity"/>
    <property type="evidence" value="ECO:0007669"/>
    <property type="project" value="UniProtKB-EC"/>
</dbReference>
<evidence type="ECO:0000256" key="7">
    <source>
        <dbReference type="ARBA" id="ARBA00023125"/>
    </source>
</evidence>
<keyword evidence="6" id="KW-0680">Restriction system</keyword>
<dbReference type="STRING" id="1278311.GCA_000428705_00054"/>
<protein>
    <recommendedName>
        <fullName evidence="2">site-specific DNA-methyltransferase (cytosine-N(4)-specific)</fullName>
        <ecNumber evidence="2">2.1.1.113</ecNumber>
    </recommendedName>
</protein>
<dbReference type="InterPro" id="IPR017985">
    <property type="entry name" value="MeTrfase_CN4_CS"/>
</dbReference>
<dbReference type="GO" id="GO:0009307">
    <property type="term" value="P:DNA restriction-modification system"/>
    <property type="evidence" value="ECO:0007669"/>
    <property type="project" value="UniProtKB-KW"/>
</dbReference>
<keyword evidence="7" id="KW-0238">DNA-binding</keyword>
<sequence>MKEFDKVKDKLNMDIPDKLLISLVFEMTRKKDKEFVVELQRIQKENDIVFNTVMRNKFRKYYYFRDELLDTEEFSEYKIRTFTYNEEELKEVFNDFYSRLETYDPDKIIKSLKTNIMDLEKGNKIGRHADKWLDYYKEKYSNVDYSLMIYKVDQAEFERNDYNPNFINEFIFNTYDKLINYRHLAIVFADNIKDKNDFDKTWQLIYKAGIYAENFVQHTEKFHAFKSENQTKILANFLDEKNIKNAQTLALSFYDGMSYGYKFEDLYISENQTTKILILKKIELDNSNVPCPSCFTTEQRGNSYPEVFIKSWECANPSCPDRSKSGRGKRFDEYGTYRYFKLAKNSESNQIDDDLYYSWRRDIFDNDADWKKYLIKNYSYNDENILVKNVNNINSYGRNITNEITNETKTALNIVKEFEKLPIFNLFKGIFDGKEENTKRNIVLEKDIEVINDNSTSFLNKLKPAQVGSAITSPPYYNAREYSQWGNMILYFVDMLLNADAVYNSLKEDSYYLYNIGDIVAEDNVYVVSLMSKKRIQLGFLSSMIFEIAGFNLIGNIIWDKGQVQSKRNSTVNLFSGYVKCINCYEHVLVFLKGTSKKNPSKVVKINPVIKINSKGENTYKHTAPYPLELVDLLKDFTLKDDYILDPYLGSGTSLKWALQNGYKGLGIELNKEYYELSLEKIFKK</sequence>
<evidence type="ECO:0000256" key="8">
    <source>
        <dbReference type="ARBA" id="ARBA00049120"/>
    </source>
</evidence>
<dbReference type="InterPro" id="IPR029063">
    <property type="entry name" value="SAM-dependent_MTases_sf"/>
</dbReference>
<dbReference type="InterPro" id="IPR001091">
    <property type="entry name" value="RM_Methyltransferase"/>
</dbReference>
<evidence type="ECO:0000256" key="2">
    <source>
        <dbReference type="ARBA" id="ARBA00012185"/>
    </source>
</evidence>
<evidence type="ECO:0000256" key="4">
    <source>
        <dbReference type="ARBA" id="ARBA00022679"/>
    </source>
</evidence>
<dbReference type="EMBL" id="LR215048">
    <property type="protein sequence ID" value="VEU80974.1"/>
    <property type="molecule type" value="Genomic_DNA"/>
</dbReference>
<keyword evidence="4 10" id="KW-0808">Transferase</keyword>
<evidence type="ECO:0000256" key="3">
    <source>
        <dbReference type="ARBA" id="ARBA00022603"/>
    </source>
</evidence>
<evidence type="ECO:0000256" key="6">
    <source>
        <dbReference type="ARBA" id="ARBA00022747"/>
    </source>
</evidence>
<keyword evidence="3 10" id="KW-0489">Methyltransferase</keyword>
<evidence type="ECO:0000256" key="5">
    <source>
        <dbReference type="ARBA" id="ARBA00022691"/>
    </source>
</evidence>
<dbReference type="Gene3D" id="3.40.50.150">
    <property type="entry name" value="Vaccinia Virus protein VP39"/>
    <property type="match status" value="1"/>
</dbReference>
<dbReference type="Pfam" id="PF01555">
    <property type="entry name" value="N6_N4_Mtase"/>
    <property type="match status" value="1"/>
</dbReference>
<dbReference type="SUPFAM" id="SSF53335">
    <property type="entry name" value="S-adenosyl-L-methionine-dependent methyltransferases"/>
    <property type="match status" value="1"/>
</dbReference>
<proteinExistence type="inferred from homology"/>
<feature type="domain" description="DNA methylase N-4/N-6" evidence="9">
    <location>
        <begin position="470"/>
        <end position="678"/>
    </location>
</feature>
<keyword evidence="5" id="KW-0949">S-adenosyl-L-methionine</keyword>
<dbReference type="GO" id="GO:0008170">
    <property type="term" value="F:N-methyltransferase activity"/>
    <property type="evidence" value="ECO:0007669"/>
    <property type="project" value="InterPro"/>
</dbReference>
<dbReference type="GO" id="GO:0032259">
    <property type="term" value="P:methylation"/>
    <property type="evidence" value="ECO:0007669"/>
    <property type="project" value="UniProtKB-KW"/>
</dbReference>
<dbReference type="OrthoDB" id="9800801at2"/>
<gene>
    <name evidence="10" type="primary">hpaIM_3</name>
    <name evidence="10" type="ORF">NCTC10138_01362</name>
</gene>
<dbReference type="PRINTS" id="PR00508">
    <property type="entry name" value="S21N4MTFRASE"/>
</dbReference>
<dbReference type="GO" id="GO:0003677">
    <property type="term" value="F:DNA binding"/>
    <property type="evidence" value="ECO:0007669"/>
    <property type="project" value="UniProtKB-KW"/>
</dbReference>
<accession>A0A449BEU1</accession>
<dbReference type="AlphaFoldDB" id="A0A449BEU1"/>
<dbReference type="RefSeq" id="WP_026389899.1">
    <property type="nucleotide sequence ID" value="NZ_LR215048.1"/>
</dbReference>
<evidence type="ECO:0000259" key="9">
    <source>
        <dbReference type="Pfam" id="PF01555"/>
    </source>
</evidence>
<dbReference type="KEGG" id="aaxa:NCTC10138_01362"/>
<dbReference type="EC" id="2.1.1.113" evidence="2"/>
<organism evidence="10 11">
    <name type="scientific">Haploplasma axanthum</name>
    <name type="common">Acholeplasma axanthum</name>
    <dbReference type="NCBI Taxonomy" id="29552"/>
    <lineage>
        <taxon>Bacteria</taxon>
        <taxon>Bacillati</taxon>
        <taxon>Mycoplasmatota</taxon>
        <taxon>Mollicutes</taxon>
        <taxon>Acholeplasmatales</taxon>
        <taxon>Acholeplasmataceae</taxon>
        <taxon>Haploplasma</taxon>
    </lineage>
</organism>